<dbReference type="InterPro" id="IPR050625">
    <property type="entry name" value="ParA/MinD_ATPase"/>
</dbReference>
<dbReference type="InterPro" id="IPR027417">
    <property type="entry name" value="P-loop_NTPase"/>
</dbReference>
<dbReference type="SUPFAM" id="SSF52540">
    <property type="entry name" value="P-loop containing nucleoside triphosphate hydrolases"/>
    <property type="match status" value="1"/>
</dbReference>
<dbReference type="GO" id="GO:0005829">
    <property type="term" value="C:cytosol"/>
    <property type="evidence" value="ECO:0007669"/>
    <property type="project" value="TreeGrafter"/>
</dbReference>
<comment type="caution">
    <text evidence="4">The sequence shown here is derived from an EMBL/GenBank/DDBJ whole genome shotgun (WGS) entry which is preliminary data.</text>
</comment>
<evidence type="ECO:0000256" key="1">
    <source>
        <dbReference type="ARBA" id="ARBA00022741"/>
    </source>
</evidence>
<evidence type="ECO:0000259" key="3">
    <source>
        <dbReference type="Pfam" id="PF01656"/>
    </source>
</evidence>
<gene>
    <name evidence="4" type="primary">minD</name>
    <name evidence="4" type="ORF">GCM10025751_08150</name>
</gene>
<dbReference type="GeneID" id="68611364"/>
<dbReference type="EMBL" id="BAABKX010000001">
    <property type="protein sequence ID" value="GAA5043446.1"/>
    <property type="molecule type" value="Genomic_DNA"/>
</dbReference>
<evidence type="ECO:0000313" key="5">
    <source>
        <dbReference type="Proteomes" id="UP001501729"/>
    </source>
</evidence>
<dbReference type="Pfam" id="PF01656">
    <property type="entry name" value="CbiA"/>
    <property type="match status" value="1"/>
</dbReference>
<dbReference type="Proteomes" id="UP001501729">
    <property type="component" value="Unassembled WGS sequence"/>
</dbReference>
<protein>
    <submittedName>
        <fullName evidence="4">Cell division ATPase MinD</fullName>
    </submittedName>
</protein>
<keyword evidence="4" id="KW-0131">Cell cycle</keyword>
<proteinExistence type="predicted"/>
<dbReference type="AlphaFoldDB" id="A0AAV3UEG4"/>
<name>A0AAV3UEG4_9EURY</name>
<sequence length="212" mass="21647">MIAIAGGKGGCGKTTTTLGLAGSLGRTRRSVFAVDADLDMPNLHLLADVDNTPGLAAVANGARIEDVAHLPPDLSGVKVVPAPQSPGRGVRLDSALARLANCADHVLVDCPAGAGPDAVTPLRATDHILLVTTSNRACLRDTAKTAAMARALDTPVVGCVVTRTNRSPRGVERLLDCPILATIPVAGSPVLSDESVARGYDTLASAILSKHL</sequence>
<dbReference type="InterPro" id="IPR002586">
    <property type="entry name" value="CobQ/CobB/MinD/ParA_Nub-bd_dom"/>
</dbReference>
<dbReference type="GO" id="GO:0009898">
    <property type="term" value="C:cytoplasmic side of plasma membrane"/>
    <property type="evidence" value="ECO:0007669"/>
    <property type="project" value="TreeGrafter"/>
</dbReference>
<keyword evidence="5" id="KW-1185">Reference proteome</keyword>
<keyword evidence="1" id="KW-0547">Nucleotide-binding</keyword>
<reference evidence="4 5" key="1">
    <citation type="journal article" date="2019" name="Int. J. Syst. Evol. Microbiol.">
        <title>The Global Catalogue of Microorganisms (GCM) 10K type strain sequencing project: providing services to taxonomists for standard genome sequencing and annotation.</title>
        <authorList>
            <consortium name="The Broad Institute Genomics Platform"/>
            <consortium name="The Broad Institute Genome Sequencing Center for Infectious Disease"/>
            <person name="Wu L."/>
            <person name="Ma J."/>
        </authorList>
    </citation>
    <scope>NUCLEOTIDE SEQUENCE [LARGE SCALE GENOMIC DNA]</scope>
    <source>
        <strain evidence="4 5">JCM 17504</strain>
    </source>
</reference>
<evidence type="ECO:0000313" key="4">
    <source>
        <dbReference type="EMBL" id="GAA5043446.1"/>
    </source>
</evidence>
<evidence type="ECO:0000256" key="2">
    <source>
        <dbReference type="ARBA" id="ARBA00022840"/>
    </source>
</evidence>
<dbReference type="GO" id="GO:0051301">
    <property type="term" value="P:cell division"/>
    <property type="evidence" value="ECO:0007669"/>
    <property type="project" value="UniProtKB-KW"/>
</dbReference>
<organism evidence="4 5">
    <name type="scientific">Haladaptatus pallidirubidus</name>
    <dbReference type="NCBI Taxonomy" id="1008152"/>
    <lineage>
        <taxon>Archaea</taxon>
        <taxon>Methanobacteriati</taxon>
        <taxon>Methanobacteriota</taxon>
        <taxon>Stenosarchaea group</taxon>
        <taxon>Halobacteria</taxon>
        <taxon>Halobacteriales</taxon>
        <taxon>Haladaptataceae</taxon>
        <taxon>Haladaptatus</taxon>
    </lineage>
</organism>
<dbReference type="GO" id="GO:0005524">
    <property type="term" value="F:ATP binding"/>
    <property type="evidence" value="ECO:0007669"/>
    <property type="project" value="UniProtKB-KW"/>
</dbReference>
<dbReference type="GO" id="GO:0051782">
    <property type="term" value="P:negative regulation of cell division"/>
    <property type="evidence" value="ECO:0007669"/>
    <property type="project" value="TreeGrafter"/>
</dbReference>
<accession>A0AAV3UEG4</accession>
<dbReference type="PANTHER" id="PTHR43384:SF6">
    <property type="entry name" value="SEPTUM SITE-DETERMINING PROTEIN MIND HOMOLOG, CHLOROPLASTIC"/>
    <property type="match status" value="1"/>
</dbReference>
<dbReference type="GO" id="GO:0016887">
    <property type="term" value="F:ATP hydrolysis activity"/>
    <property type="evidence" value="ECO:0007669"/>
    <property type="project" value="TreeGrafter"/>
</dbReference>
<keyword evidence="2" id="KW-0067">ATP-binding</keyword>
<dbReference type="Gene3D" id="3.40.50.300">
    <property type="entry name" value="P-loop containing nucleotide triphosphate hydrolases"/>
    <property type="match status" value="1"/>
</dbReference>
<keyword evidence="4" id="KW-0132">Cell division</keyword>
<dbReference type="RefSeq" id="WP_227775604.1">
    <property type="nucleotide sequence ID" value="NZ_BAABKX010000001.1"/>
</dbReference>
<feature type="domain" description="CobQ/CobB/MinD/ParA nucleotide binding" evidence="3">
    <location>
        <begin position="2"/>
        <end position="196"/>
    </location>
</feature>
<dbReference type="PANTHER" id="PTHR43384">
    <property type="entry name" value="SEPTUM SITE-DETERMINING PROTEIN MIND HOMOLOG, CHLOROPLASTIC-RELATED"/>
    <property type="match status" value="1"/>
</dbReference>